<dbReference type="SUPFAM" id="SSF52972">
    <property type="entry name" value="ITPase-like"/>
    <property type="match status" value="1"/>
</dbReference>
<feature type="site" description="Important for substrate specificity" evidence="4">
    <location>
        <position position="65"/>
    </location>
</feature>
<dbReference type="PANTHER" id="PTHR43213:SF5">
    <property type="entry name" value="BIFUNCTIONAL DTTP_UTP PYROPHOSPHATASE_METHYLTRANSFERASE PROTEIN-RELATED"/>
    <property type="match status" value="1"/>
</dbReference>
<comment type="catalytic activity">
    <reaction evidence="4">
        <text>dTTP + H2O = dTMP + diphosphate + H(+)</text>
        <dbReference type="Rhea" id="RHEA:28534"/>
        <dbReference type="ChEBI" id="CHEBI:15377"/>
        <dbReference type="ChEBI" id="CHEBI:15378"/>
        <dbReference type="ChEBI" id="CHEBI:33019"/>
        <dbReference type="ChEBI" id="CHEBI:37568"/>
        <dbReference type="ChEBI" id="CHEBI:63528"/>
        <dbReference type="EC" id="3.6.1.9"/>
    </reaction>
</comment>
<evidence type="ECO:0000256" key="3">
    <source>
        <dbReference type="ARBA" id="ARBA00023080"/>
    </source>
</evidence>
<evidence type="ECO:0000256" key="4">
    <source>
        <dbReference type="HAMAP-Rule" id="MF_00528"/>
    </source>
</evidence>
<dbReference type="RefSeq" id="WP_100748362.1">
    <property type="nucleotide sequence ID" value="NZ_NPEF02000001.1"/>
</dbReference>
<reference evidence="5 7" key="2">
    <citation type="journal article" date="2018" name="Microb. Genom.">
        <title>Deciphering the unexplored Leptospira diversity from soils uncovers genomic evolution to virulence.</title>
        <authorList>
            <person name="Thibeaux R."/>
            <person name="Iraola G."/>
            <person name="Ferres I."/>
            <person name="Bierque E."/>
            <person name="Girault D."/>
            <person name="Soupe-Gilbert M.E."/>
            <person name="Picardeau M."/>
            <person name="Goarant C."/>
        </authorList>
    </citation>
    <scope>NUCLEOTIDE SEQUENCE [LARGE SCALE GENOMIC DNA]</scope>
    <source>
        <strain evidence="5 7">ATI7-C-A5</strain>
    </source>
</reference>
<reference evidence="5" key="3">
    <citation type="submission" date="2023-10" db="EMBL/GenBank/DDBJ databases">
        <authorList>
            <person name="Picardeau M."/>
            <person name="Thibeaux R."/>
        </authorList>
    </citation>
    <scope>NUCLEOTIDE SEQUENCE</scope>
    <source>
        <strain evidence="5">ATI7-C-A5</strain>
    </source>
</reference>
<keyword evidence="4" id="KW-0963">Cytoplasm</keyword>
<dbReference type="AlphaFoldDB" id="A0A2N0BFI4"/>
<dbReference type="InterPro" id="IPR029001">
    <property type="entry name" value="ITPase-like_fam"/>
</dbReference>
<dbReference type="Pfam" id="PF02545">
    <property type="entry name" value="Maf"/>
    <property type="match status" value="1"/>
</dbReference>
<feature type="active site" description="Proton acceptor" evidence="4">
    <location>
        <position position="64"/>
    </location>
</feature>
<gene>
    <name evidence="5" type="ORF">CH379_000065</name>
    <name evidence="6" type="ORF">CH379_06970</name>
</gene>
<dbReference type="GO" id="GO:0009117">
    <property type="term" value="P:nucleotide metabolic process"/>
    <property type="evidence" value="ECO:0007669"/>
    <property type="project" value="UniProtKB-KW"/>
</dbReference>
<accession>A0A2N0BFI4</accession>
<evidence type="ECO:0000313" key="6">
    <source>
        <dbReference type="EMBL" id="PJZ93612.1"/>
    </source>
</evidence>
<dbReference type="Gene3D" id="3.90.950.10">
    <property type="match status" value="1"/>
</dbReference>
<dbReference type="GO" id="GO:0047429">
    <property type="term" value="F:nucleoside triphosphate diphosphatase activity"/>
    <property type="evidence" value="ECO:0007669"/>
    <property type="project" value="UniProtKB-EC"/>
</dbReference>
<dbReference type="InterPro" id="IPR003697">
    <property type="entry name" value="Maf-like"/>
</dbReference>
<comment type="similarity">
    <text evidence="4">Belongs to the Maf family. YhdE subfamily.</text>
</comment>
<comment type="subcellular location">
    <subcellularLocation>
        <location evidence="4">Cytoplasm</location>
    </subcellularLocation>
</comment>
<evidence type="ECO:0000313" key="7">
    <source>
        <dbReference type="Proteomes" id="UP000232122"/>
    </source>
</evidence>
<dbReference type="HAMAP" id="MF_00528">
    <property type="entry name" value="Maf"/>
    <property type="match status" value="1"/>
</dbReference>
<dbReference type="GO" id="GO:0005737">
    <property type="term" value="C:cytoplasm"/>
    <property type="evidence" value="ECO:0007669"/>
    <property type="project" value="UniProtKB-SubCell"/>
</dbReference>
<name>A0A2N0BFI4_9LEPT</name>
<sequence length="187" mass="21932">MIVLRSRSPRRKQVLESLDLDFRIEPEDVDERPLPKESPLEYLRRITLAKLGTRTRDEFLVSCDTIVVQETSILQKPENVSEAAEMLRNLSGKAHLVYSGLGIYRDGLEQFAFDSSRVYFHSWDEDRILKYIEQYKPFDKAGSYGIQDKNGPVRHYEGSYTNILGFPIRMFYQYHRLWEGYLKGNQA</sequence>
<dbReference type="OrthoDB" id="9807767at2"/>
<dbReference type="PANTHER" id="PTHR43213">
    <property type="entry name" value="BIFUNCTIONAL DTTP/UTP PYROPHOSPHATASE/METHYLTRANSFERASE PROTEIN-RELATED"/>
    <property type="match status" value="1"/>
</dbReference>
<feature type="site" description="Important for substrate specificity" evidence="4">
    <location>
        <position position="10"/>
    </location>
</feature>
<dbReference type="EC" id="3.6.1.9" evidence="4"/>
<organism evidence="6">
    <name type="scientific">Leptospira ellisii</name>
    <dbReference type="NCBI Taxonomy" id="2023197"/>
    <lineage>
        <taxon>Bacteria</taxon>
        <taxon>Pseudomonadati</taxon>
        <taxon>Spirochaetota</taxon>
        <taxon>Spirochaetia</taxon>
        <taxon>Leptospirales</taxon>
        <taxon>Leptospiraceae</taxon>
        <taxon>Leptospira</taxon>
    </lineage>
</organism>
<dbReference type="CDD" id="cd00555">
    <property type="entry name" value="Maf"/>
    <property type="match status" value="1"/>
</dbReference>
<keyword evidence="2 4" id="KW-0378">Hydrolase</keyword>
<comment type="caution">
    <text evidence="4">Lacks conserved residue(s) required for the propagation of feature annotation.</text>
</comment>
<comment type="function">
    <text evidence="4">Nucleoside triphosphate pyrophosphatase that hydrolyzes dTTP and UTP. May have a dual role in cell division arrest and in preventing the incorporation of modified nucleotides into cellular nucleic acids.</text>
</comment>
<comment type="catalytic activity">
    <reaction evidence="4">
        <text>UTP + H2O = UMP + diphosphate + H(+)</text>
        <dbReference type="Rhea" id="RHEA:29395"/>
        <dbReference type="ChEBI" id="CHEBI:15377"/>
        <dbReference type="ChEBI" id="CHEBI:15378"/>
        <dbReference type="ChEBI" id="CHEBI:33019"/>
        <dbReference type="ChEBI" id="CHEBI:46398"/>
        <dbReference type="ChEBI" id="CHEBI:57865"/>
        <dbReference type="EC" id="3.6.1.9"/>
    </reaction>
</comment>
<keyword evidence="3 4" id="KW-0546">Nucleotide metabolism</keyword>
<accession>A0A2N0BAN0</accession>
<evidence type="ECO:0000256" key="1">
    <source>
        <dbReference type="ARBA" id="ARBA00001968"/>
    </source>
</evidence>
<dbReference type="EMBL" id="NPEF02000001">
    <property type="protein sequence ID" value="MDV6234028.1"/>
    <property type="molecule type" value="Genomic_DNA"/>
</dbReference>
<evidence type="ECO:0000313" key="5">
    <source>
        <dbReference type="EMBL" id="MDV6234028.1"/>
    </source>
</evidence>
<dbReference type="Proteomes" id="UP000232122">
    <property type="component" value="Unassembled WGS sequence"/>
</dbReference>
<reference evidence="6" key="1">
    <citation type="submission" date="2017-07" db="EMBL/GenBank/DDBJ databases">
        <title>Leptospira spp. isolated from tropical soils.</title>
        <authorList>
            <person name="Thibeaux R."/>
            <person name="Iraola G."/>
            <person name="Ferres I."/>
            <person name="Bierque E."/>
            <person name="Girault D."/>
            <person name="Soupe-Gilbert M.-E."/>
            <person name="Picardeau M."/>
            <person name="Goarant C."/>
        </authorList>
    </citation>
    <scope>NUCLEOTIDE SEQUENCE [LARGE SCALE GENOMIC DNA]</scope>
    <source>
        <strain evidence="6">ATI7-C-A5</strain>
    </source>
</reference>
<comment type="cofactor">
    <cofactor evidence="1 4">
        <name>a divalent metal cation</name>
        <dbReference type="ChEBI" id="CHEBI:60240"/>
    </cofactor>
</comment>
<keyword evidence="7" id="KW-1185">Reference proteome</keyword>
<proteinExistence type="inferred from homology"/>
<dbReference type="PIRSF" id="PIRSF006305">
    <property type="entry name" value="Maf"/>
    <property type="match status" value="1"/>
</dbReference>
<comment type="caution">
    <text evidence="6">The sequence shown here is derived from an EMBL/GenBank/DDBJ whole genome shotgun (WGS) entry which is preliminary data.</text>
</comment>
<protein>
    <recommendedName>
        <fullName evidence="4">dTTP/UTP pyrophosphatase</fullName>
        <shortName evidence="4">dTTPase/UTPase</shortName>
        <ecNumber evidence="4">3.6.1.9</ecNumber>
    </recommendedName>
    <alternativeName>
        <fullName evidence="4">Nucleoside triphosphate pyrophosphatase</fullName>
    </alternativeName>
    <alternativeName>
        <fullName evidence="4">Nucleotide pyrophosphatase</fullName>
        <shortName evidence="4">Nucleotide PPase</shortName>
    </alternativeName>
</protein>
<dbReference type="EMBL" id="NPEF01000053">
    <property type="protein sequence ID" value="PJZ93612.1"/>
    <property type="molecule type" value="Genomic_DNA"/>
</dbReference>
<evidence type="ECO:0000256" key="2">
    <source>
        <dbReference type="ARBA" id="ARBA00022801"/>
    </source>
</evidence>
<feature type="site" description="Important for substrate specificity" evidence="4">
    <location>
        <position position="147"/>
    </location>
</feature>